<feature type="transmembrane region" description="Helical" evidence="7">
    <location>
        <begin position="156"/>
        <end position="177"/>
    </location>
</feature>
<feature type="transmembrane region" description="Helical" evidence="7">
    <location>
        <begin position="29"/>
        <end position="48"/>
    </location>
</feature>
<keyword evidence="3" id="KW-1003">Cell membrane</keyword>
<dbReference type="AlphaFoldDB" id="A0A9W6M634"/>
<name>A0A9W6M634_9MICO</name>
<dbReference type="CDD" id="cd17369">
    <property type="entry name" value="MFS_ShiA_like"/>
    <property type="match status" value="1"/>
</dbReference>
<feature type="transmembrane region" description="Helical" evidence="7">
    <location>
        <begin position="246"/>
        <end position="266"/>
    </location>
</feature>
<dbReference type="EMBL" id="BSER01000008">
    <property type="protein sequence ID" value="GLJ95163.1"/>
    <property type="molecule type" value="Genomic_DNA"/>
</dbReference>
<feature type="domain" description="Major facilitator superfamily (MFS) profile" evidence="8">
    <location>
        <begin position="17"/>
        <end position="427"/>
    </location>
</feature>
<feature type="transmembrane region" description="Helical" evidence="7">
    <location>
        <begin position="54"/>
        <end position="78"/>
    </location>
</feature>
<dbReference type="InterPro" id="IPR020846">
    <property type="entry name" value="MFS_dom"/>
</dbReference>
<feature type="transmembrane region" description="Helical" evidence="7">
    <location>
        <begin position="189"/>
        <end position="208"/>
    </location>
</feature>
<comment type="caution">
    <text evidence="9">The sequence shown here is derived from an EMBL/GenBank/DDBJ whole genome shotgun (WGS) entry which is preliminary data.</text>
</comment>
<dbReference type="PROSITE" id="PS00216">
    <property type="entry name" value="SUGAR_TRANSPORT_1"/>
    <property type="match status" value="1"/>
</dbReference>
<organism evidence="9 10">
    <name type="scientific">Microbacterium dextranolyticum</name>
    <dbReference type="NCBI Taxonomy" id="36806"/>
    <lineage>
        <taxon>Bacteria</taxon>
        <taxon>Bacillati</taxon>
        <taxon>Actinomycetota</taxon>
        <taxon>Actinomycetes</taxon>
        <taxon>Micrococcales</taxon>
        <taxon>Microbacteriaceae</taxon>
        <taxon>Microbacterium</taxon>
    </lineage>
</organism>
<dbReference type="PANTHER" id="PTHR43045:SF1">
    <property type="entry name" value="SHIKIMATE TRANSPORTER"/>
    <property type="match status" value="1"/>
</dbReference>
<dbReference type="SUPFAM" id="SSF103473">
    <property type="entry name" value="MFS general substrate transporter"/>
    <property type="match status" value="1"/>
</dbReference>
<reference evidence="9" key="1">
    <citation type="journal article" date="2014" name="Int. J. Syst. Evol. Microbiol.">
        <title>Complete genome sequence of Corynebacterium casei LMG S-19264T (=DSM 44701T), isolated from a smear-ripened cheese.</title>
        <authorList>
            <consortium name="US DOE Joint Genome Institute (JGI-PGF)"/>
            <person name="Walter F."/>
            <person name="Albersmeier A."/>
            <person name="Kalinowski J."/>
            <person name="Ruckert C."/>
        </authorList>
    </citation>
    <scope>NUCLEOTIDE SEQUENCE</scope>
    <source>
        <strain evidence="9">VKM Ac-1940</strain>
    </source>
</reference>
<keyword evidence="6 7" id="KW-0472">Membrane</keyword>
<protein>
    <submittedName>
        <fullName evidence="9">MFS transporter</fullName>
    </submittedName>
</protein>
<evidence type="ECO:0000256" key="4">
    <source>
        <dbReference type="ARBA" id="ARBA00022692"/>
    </source>
</evidence>
<dbReference type="RefSeq" id="WP_204964667.1">
    <property type="nucleotide sequence ID" value="NZ_BAAAUR010000005.1"/>
</dbReference>
<dbReference type="GO" id="GO:0005886">
    <property type="term" value="C:plasma membrane"/>
    <property type="evidence" value="ECO:0007669"/>
    <property type="project" value="UniProtKB-SubCell"/>
</dbReference>
<keyword evidence="4 7" id="KW-0812">Transmembrane</keyword>
<reference evidence="9" key="2">
    <citation type="submission" date="2023-01" db="EMBL/GenBank/DDBJ databases">
        <authorList>
            <person name="Sun Q."/>
            <person name="Evtushenko L."/>
        </authorList>
    </citation>
    <scope>NUCLEOTIDE SEQUENCE</scope>
    <source>
        <strain evidence="9">VKM Ac-1940</strain>
    </source>
</reference>
<feature type="transmembrane region" description="Helical" evidence="7">
    <location>
        <begin position="90"/>
        <end position="111"/>
    </location>
</feature>
<evidence type="ECO:0000313" key="9">
    <source>
        <dbReference type="EMBL" id="GLJ95163.1"/>
    </source>
</evidence>
<dbReference type="InterPro" id="IPR036259">
    <property type="entry name" value="MFS_trans_sf"/>
</dbReference>
<evidence type="ECO:0000259" key="8">
    <source>
        <dbReference type="PROSITE" id="PS50850"/>
    </source>
</evidence>
<dbReference type="Pfam" id="PF07690">
    <property type="entry name" value="MFS_1"/>
    <property type="match status" value="1"/>
</dbReference>
<keyword evidence="10" id="KW-1185">Reference proteome</keyword>
<feature type="transmembrane region" description="Helical" evidence="7">
    <location>
        <begin position="366"/>
        <end position="389"/>
    </location>
</feature>
<evidence type="ECO:0000256" key="1">
    <source>
        <dbReference type="ARBA" id="ARBA00004651"/>
    </source>
</evidence>
<accession>A0A9W6M634</accession>
<gene>
    <name evidence="9" type="ORF">GCM10017591_12250</name>
</gene>
<keyword evidence="5 7" id="KW-1133">Transmembrane helix</keyword>
<feature type="transmembrane region" description="Helical" evidence="7">
    <location>
        <begin position="333"/>
        <end position="354"/>
    </location>
</feature>
<dbReference type="PROSITE" id="PS00217">
    <property type="entry name" value="SUGAR_TRANSPORT_2"/>
    <property type="match status" value="1"/>
</dbReference>
<dbReference type="InterPro" id="IPR005828">
    <property type="entry name" value="MFS_sugar_transport-like"/>
</dbReference>
<evidence type="ECO:0000313" key="10">
    <source>
        <dbReference type="Proteomes" id="UP001142291"/>
    </source>
</evidence>
<evidence type="ECO:0000256" key="7">
    <source>
        <dbReference type="SAM" id="Phobius"/>
    </source>
</evidence>
<dbReference type="InterPro" id="IPR011701">
    <property type="entry name" value="MFS"/>
</dbReference>
<feature type="transmembrane region" description="Helical" evidence="7">
    <location>
        <begin position="117"/>
        <end position="135"/>
    </location>
</feature>
<proteinExistence type="predicted"/>
<comment type="subcellular location">
    <subcellularLocation>
        <location evidence="1">Cell membrane</location>
        <topology evidence="1">Multi-pass membrane protein</topology>
    </subcellularLocation>
</comment>
<dbReference type="Gene3D" id="1.20.1250.20">
    <property type="entry name" value="MFS general substrate transporter like domains"/>
    <property type="match status" value="2"/>
</dbReference>
<feature type="transmembrane region" description="Helical" evidence="7">
    <location>
        <begin position="401"/>
        <end position="423"/>
    </location>
</feature>
<dbReference type="Pfam" id="PF00083">
    <property type="entry name" value="Sugar_tr"/>
    <property type="match status" value="1"/>
</dbReference>
<feature type="transmembrane region" description="Helical" evidence="7">
    <location>
        <begin position="308"/>
        <end position="327"/>
    </location>
</feature>
<evidence type="ECO:0000256" key="3">
    <source>
        <dbReference type="ARBA" id="ARBA00022475"/>
    </source>
</evidence>
<dbReference type="GO" id="GO:0022857">
    <property type="term" value="F:transmembrane transporter activity"/>
    <property type="evidence" value="ECO:0007669"/>
    <property type="project" value="InterPro"/>
</dbReference>
<feature type="transmembrane region" description="Helical" evidence="7">
    <location>
        <begin position="278"/>
        <end position="296"/>
    </location>
</feature>
<dbReference type="PROSITE" id="PS50850">
    <property type="entry name" value="MFS"/>
    <property type="match status" value="1"/>
</dbReference>
<keyword evidence="2" id="KW-0813">Transport</keyword>
<evidence type="ECO:0000256" key="6">
    <source>
        <dbReference type="ARBA" id="ARBA00023136"/>
    </source>
</evidence>
<evidence type="ECO:0000256" key="2">
    <source>
        <dbReference type="ARBA" id="ARBA00022448"/>
    </source>
</evidence>
<sequence>MSTKTSAPPKKDNARIAAVSGFIGSALEYYDFFIYASAAALIFPHLFFPEGTPGVSTLLSFATVGVAYVARPFGAILWGHVGDRWGRKKALLACLGIMGVATFLVGCLPTWDTIGIAAPIIIVALRLVQGVSAGGESPGSSALTLEHAPDHRRGFFTSWTMSGIMFGIVISSLVFIPVAAMPEEALLSWGWRVPFWASLLVTVVAIILRRKLDEPEVFEEVKETEEVAKIPLVTLLRYNGGTVVRVTLMAVFAAVNTMFNVFVLAYGTTVAGIPRAEMLLIITVANFAAVCFGPVAGALSDRFGRKPVFLIGLVLQSITIYALLAAVDAANMPLVWTLSILLIGGTYTLSNAVYPAYFPEQFPARVRYTGMAVSLMLGLLLAGFTPAIAQGFVTGDGNQNNWPAVAFFTIAIVLVSGIATLFAPETAFTPTARLGLSRRQLAEIERREDIGEALTESVRTTPYDRLRNRR</sequence>
<evidence type="ECO:0000256" key="5">
    <source>
        <dbReference type="ARBA" id="ARBA00022989"/>
    </source>
</evidence>
<dbReference type="InterPro" id="IPR005829">
    <property type="entry name" value="Sugar_transporter_CS"/>
</dbReference>
<dbReference type="PANTHER" id="PTHR43045">
    <property type="entry name" value="SHIKIMATE TRANSPORTER"/>
    <property type="match status" value="1"/>
</dbReference>
<dbReference type="Proteomes" id="UP001142291">
    <property type="component" value="Unassembled WGS sequence"/>
</dbReference>